<protein>
    <submittedName>
        <fullName evidence="2">Uncharacterized protein</fullName>
    </submittedName>
</protein>
<dbReference type="AlphaFoldDB" id="A0A8T0XPW0"/>
<evidence type="ECO:0000313" key="2">
    <source>
        <dbReference type="EMBL" id="KAG2659183.1"/>
    </source>
</evidence>
<evidence type="ECO:0000313" key="3">
    <source>
        <dbReference type="Proteomes" id="UP000823388"/>
    </source>
</evidence>
<sequence length="76" mass="8647">MRPEGEFVGLQAEFGTFHESLAPLPEDVATREVNCLATEVKKRKKDEKKQRNIARQTAKQDHATRRRAGEIVPSED</sequence>
<feature type="compositionally biased region" description="Basic and acidic residues" evidence="1">
    <location>
        <begin position="58"/>
        <end position="69"/>
    </location>
</feature>
<keyword evidence="3" id="KW-1185">Reference proteome</keyword>
<comment type="caution">
    <text evidence="2">The sequence shown here is derived from an EMBL/GenBank/DDBJ whole genome shotgun (WGS) entry which is preliminary data.</text>
</comment>
<accession>A0A8T0XPW0</accession>
<organism evidence="2 3">
    <name type="scientific">Panicum virgatum</name>
    <name type="common">Blackwell switchgrass</name>
    <dbReference type="NCBI Taxonomy" id="38727"/>
    <lineage>
        <taxon>Eukaryota</taxon>
        <taxon>Viridiplantae</taxon>
        <taxon>Streptophyta</taxon>
        <taxon>Embryophyta</taxon>
        <taxon>Tracheophyta</taxon>
        <taxon>Spermatophyta</taxon>
        <taxon>Magnoliopsida</taxon>
        <taxon>Liliopsida</taxon>
        <taxon>Poales</taxon>
        <taxon>Poaceae</taxon>
        <taxon>PACMAD clade</taxon>
        <taxon>Panicoideae</taxon>
        <taxon>Panicodae</taxon>
        <taxon>Paniceae</taxon>
        <taxon>Panicinae</taxon>
        <taxon>Panicum</taxon>
        <taxon>Panicum sect. Hiantes</taxon>
    </lineage>
</organism>
<proteinExistence type="predicted"/>
<gene>
    <name evidence="2" type="ORF">PVAP13_1KG341210</name>
</gene>
<reference evidence="2" key="1">
    <citation type="submission" date="2020-05" db="EMBL/GenBank/DDBJ databases">
        <title>WGS assembly of Panicum virgatum.</title>
        <authorList>
            <person name="Lovell J.T."/>
            <person name="Jenkins J."/>
            <person name="Shu S."/>
            <person name="Juenger T.E."/>
            <person name="Schmutz J."/>
        </authorList>
    </citation>
    <scope>NUCLEOTIDE SEQUENCE</scope>
    <source>
        <strain evidence="2">AP13</strain>
    </source>
</reference>
<name>A0A8T0XPW0_PANVG</name>
<dbReference type="EMBL" id="CM029037">
    <property type="protein sequence ID" value="KAG2659183.1"/>
    <property type="molecule type" value="Genomic_DNA"/>
</dbReference>
<evidence type="ECO:0000256" key="1">
    <source>
        <dbReference type="SAM" id="MobiDB-lite"/>
    </source>
</evidence>
<feature type="region of interest" description="Disordered" evidence="1">
    <location>
        <begin position="41"/>
        <end position="76"/>
    </location>
</feature>
<dbReference type="Proteomes" id="UP000823388">
    <property type="component" value="Chromosome 1K"/>
</dbReference>